<accession>A0A844BYM0</accession>
<evidence type="ECO:0000313" key="2">
    <source>
        <dbReference type="EMBL" id="MRJ47094.1"/>
    </source>
</evidence>
<dbReference type="Gene3D" id="1.20.140.160">
    <property type="match status" value="1"/>
</dbReference>
<name>A0A844BYM0_9LACT</name>
<organism evidence="2 3">
    <name type="scientific">Fundicoccus ignavus</name>
    <dbReference type="NCBI Taxonomy" id="2664442"/>
    <lineage>
        <taxon>Bacteria</taxon>
        <taxon>Bacillati</taxon>
        <taxon>Bacillota</taxon>
        <taxon>Bacilli</taxon>
        <taxon>Lactobacillales</taxon>
        <taxon>Aerococcaceae</taxon>
        <taxon>Fundicoccus</taxon>
    </lineage>
</organism>
<dbReference type="EMBL" id="WJQT01000006">
    <property type="protein sequence ID" value="MRJ47094.1"/>
    <property type="molecule type" value="Genomic_DNA"/>
</dbReference>
<dbReference type="RefSeq" id="WP_153832180.1">
    <property type="nucleotide sequence ID" value="NZ_WJQT01000006.1"/>
</dbReference>
<dbReference type="InterPro" id="IPR000943">
    <property type="entry name" value="RNA_pol_sigma70"/>
</dbReference>
<gene>
    <name evidence="2" type="ORF">GF867_05915</name>
</gene>
<evidence type="ECO:0000259" key="1">
    <source>
        <dbReference type="PROSITE" id="PS00716"/>
    </source>
</evidence>
<sequence>MTPKKFLQQAFYLDHRINSKIEQIDSLNVLAQKATSTLSDMPKAPGRNTSRLEEIIVKIVMLQEEINKDIDALVDIKVRITEMINKMLDKEQQMVLEKRYLNFLSFEQVAVDLNFSIQHVFRIHKQALLEIEPVIKKHEENKDESK</sequence>
<dbReference type="Pfam" id="PF07374">
    <property type="entry name" value="DUF1492"/>
    <property type="match status" value="1"/>
</dbReference>
<dbReference type="InterPro" id="IPR013324">
    <property type="entry name" value="RNA_pol_sigma_r3/r4-like"/>
</dbReference>
<feature type="domain" description="RNA polymerase sigma-70" evidence="1">
    <location>
        <begin position="105"/>
        <end position="131"/>
    </location>
</feature>
<proteinExistence type="predicted"/>
<dbReference type="Proteomes" id="UP000440066">
    <property type="component" value="Unassembled WGS sequence"/>
</dbReference>
<dbReference type="PROSITE" id="PS00716">
    <property type="entry name" value="SIGMA70_2"/>
    <property type="match status" value="1"/>
</dbReference>
<reference evidence="2 3" key="1">
    <citation type="submission" date="2019-11" db="EMBL/GenBank/DDBJ databases">
        <title>Characterisation of Fundicoccus ignavus gen. nov. sp. nov., a novel genus of the family Aerococcaceae from bulk tank milk.</title>
        <authorList>
            <person name="Siebert A."/>
            <person name="Huptas C."/>
            <person name="Wenning M."/>
            <person name="Scherer S."/>
            <person name="Doll E.V."/>
        </authorList>
    </citation>
    <scope>NUCLEOTIDE SEQUENCE [LARGE SCALE GENOMIC DNA]</scope>
    <source>
        <strain evidence="2 3">DSM 109652</strain>
    </source>
</reference>
<dbReference type="SUPFAM" id="SSF88659">
    <property type="entry name" value="Sigma3 and sigma4 domains of RNA polymerase sigma factors"/>
    <property type="match status" value="1"/>
</dbReference>
<dbReference type="AlphaFoldDB" id="A0A844BYM0"/>
<protein>
    <submittedName>
        <fullName evidence="2">DUF1492 domain-containing protein</fullName>
    </submittedName>
</protein>
<evidence type="ECO:0000313" key="3">
    <source>
        <dbReference type="Proteomes" id="UP000440066"/>
    </source>
</evidence>
<dbReference type="InterPro" id="IPR010861">
    <property type="entry name" value="DUF1492"/>
</dbReference>
<dbReference type="GO" id="GO:0006352">
    <property type="term" value="P:DNA-templated transcription initiation"/>
    <property type="evidence" value="ECO:0007669"/>
    <property type="project" value="InterPro"/>
</dbReference>
<comment type="caution">
    <text evidence="2">The sequence shown here is derived from an EMBL/GenBank/DDBJ whole genome shotgun (WGS) entry which is preliminary data.</text>
</comment>
<dbReference type="GO" id="GO:0003700">
    <property type="term" value="F:DNA-binding transcription factor activity"/>
    <property type="evidence" value="ECO:0007669"/>
    <property type="project" value="InterPro"/>
</dbReference>